<keyword evidence="1" id="KW-0175">Coiled coil</keyword>
<evidence type="ECO:0000313" key="2">
    <source>
        <dbReference type="EMBL" id="QKJ87448.1"/>
    </source>
</evidence>
<sequence length="376" mass="42411">MTTQNTVATVLDGALRPVRSQLELAASQLAGIPHASVLSATSLLEQARVLCIEQYNAEVDDFNELIDEHEALQGRLTTAELALISSREKLAEAELSEKTMKAESDQYFARNKLLHADLNALRENLAKYQSMNPDRMKSQIARLKEDIDESKKIRNQQLTEIRRLKNDIAETKSKLSSMTVLNTELTDHCSDMQRRLEIADGNTDPRTFGGHGVDYYFYTFQFGLKLSSPDPDIIILNDLEWHVEVRTTHGICLIISVNEWTAPVFPFVSEIKNTWPDGLTPALTAHIRDLLENTHAHLVRRAEWAETVLVGTLPLKDQYLDQLSSAGIHTLYDIVRRTPSMLAEAVKGFGMPTARQVHSKCVGLVRDWEKQHREAA</sequence>
<protein>
    <submittedName>
        <fullName evidence="2">Uncharacterized protein</fullName>
    </submittedName>
</protein>
<accession>A0A6M8U9N2</accession>
<dbReference type="KEGG" id="pmak:PMPD1_2506"/>
<proteinExistence type="predicted"/>
<name>A0A6M8U9N2_9GAMM</name>
<feature type="coiled-coil region" evidence="1">
    <location>
        <begin position="111"/>
        <end position="174"/>
    </location>
</feature>
<dbReference type="RefSeq" id="WP_173634391.1">
    <property type="nucleotide sequence ID" value="NZ_CP054212.1"/>
</dbReference>
<evidence type="ECO:0000256" key="1">
    <source>
        <dbReference type="SAM" id="Coils"/>
    </source>
</evidence>
<dbReference type="AlphaFoldDB" id="A0A6M8U9N2"/>
<dbReference type="Proteomes" id="UP000505325">
    <property type="component" value="Chromosome"/>
</dbReference>
<evidence type="ECO:0000313" key="3">
    <source>
        <dbReference type="Proteomes" id="UP000505325"/>
    </source>
</evidence>
<organism evidence="2 3">
    <name type="scientific">Paramixta manurensis</name>
    <dbReference type="NCBI Taxonomy" id="2740817"/>
    <lineage>
        <taxon>Bacteria</taxon>
        <taxon>Pseudomonadati</taxon>
        <taxon>Pseudomonadota</taxon>
        <taxon>Gammaproteobacteria</taxon>
        <taxon>Enterobacterales</taxon>
        <taxon>Erwiniaceae</taxon>
        <taxon>Paramixta</taxon>
    </lineage>
</organism>
<dbReference type="EMBL" id="CP054212">
    <property type="protein sequence ID" value="QKJ87448.1"/>
    <property type="molecule type" value="Genomic_DNA"/>
</dbReference>
<gene>
    <name evidence="2" type="ORF">PMPD1_2506</name>
</gene>
<reference evidence="2 3" key="1">
    <citation type="submission" date="2020-06" db="EMBL/GenBank/DDBJ databases">
        <title>Genome sequence of Paramixta manurensis strain PD-1.</title>
        <authorList>
            <person name="Lee C.W."/>
            <person name="Kim J."/>
        </authorList>
    </citation>
    <scope>NUCLEOTIDE SEQUENCE [LARGE SCALE GENOMIC DNA]</scope>
    <source>
        <strain evidence="2 3">PD-1</strain>
    </source>
</reference>
<keyword evidence="3" id="KW-1185">Reference proteome</keyword>